<proteinExistence type="inferred from homology"/>
<evidence type="ECO:0000259" key="11">
    <source>
        <dbReference type="PROSITE" id="PS50240"/>
    </source>
</evidence>
<dbReference type="PANTHER" id="PTHR24256">
    <property type="entry name" value="TRYPTASE-RELATED"/>
    <property type="match status" value="1"/>
</dbReference>
<reference evidence="13" key="1">
    <citation type="submission" date="2020-11" db="EMBL/GenBank/DDBJ databases">
        <authorList>
            <person name="Whitehead M."/>
        </authorList>
    </citation>
    <scope>NUCLEOTIDE SEQUENCE</scope>
    <source>
        <strain evidence="13">EGII</strain>
    </source>
</reference>
<gene>
    <name evidence="13" type="ORF">CCAP1982_LOCUS14351</name>
</gene>
<evidence type="ECO:0000256" key="8">
    <source>
        <dbReference type="ARBA" id="ARBA00023180"/>
    </source>
</evidence>
<feature type="region of interest" description="Disordered" evidence="10">
    <location>
        <begin position="271"/>
        <end position="292"/>
    </location>
</feature>
<evidence type="ECO:0000256" key="1">
    <source>
        <dbReference type="ARBA" id="ARBA00022670"/>
    </source>
</evidence>
<dbReference type="SUPFAM" id="SSF50494">
    <property type="entry name" value="Trypsin-like serine proteases"/>
    <property type="match status" value="1"/>
</dbReference>
<evidence type="ECO:0000256" key="4">
    <source>
        <dbReference type="ARBA" id="ARBA00022825"/>
    </source>
</evidence>
<comment type="caution">
    <text evidence="13">The sequence shown here is derived from an EMBL/GenBank/DDBJ whole genome shotgun (WGS) entry which is preliminary data.</text>
</comment>
<keyword evidence="4" id="KW-0720">Serine protease</keyword>
<keyword evidence="7" id="KW-1015">Disulfide bond</keyword>
<dbReference type="Pfam" id="PF12032">
    <property type="entry name" value="CLIP"/>
    <property type="match status" value="4"/>
</dbReference>
<accession>A0A811V887</accession>
<dbReference type="Gene3D" id="2.40.10.10">
    <property type="entry name" value="Trypsin-like serine proteases"/>
    <property type="match status" value="2"/>
</dbReference>
<keyword evidence="5" id="KW-0106">Calcium</keyword>
<dbReference type="PRINTS" id="PR00722">
    <property type="entry name" value="CHYMOTRYPSIN"/>
</dbReference>
<evidence type="ECO:0000256" key="7">
    <source>
        <dbReference type="ARBA" id="ARBA00023157"/>
    </source>
</evidence>
<sequence length="688" mass="75473">MKTGKGENMLSAKFVGGAFVVKMALKKTGAKDEVNVGNADAGVVEEELENGDDDEDVYSLDEDSDPVVARKRGRGRPKLIRDGGIGRPKKQYKEAEVLNFVGENPQTVNDALSSKEREHWKASMKSEFDSLTKNEEIEEKDVEECITPNGNVGTCIDAQKCGSLMDLIVKPVRTAKEDNHLRSSIEQCKNTAETHNICCPKTAQREFPKDPIDKVNQTCLTTNGENGVCTTLANCPPLSNTLQIDPRSQQAKFQYFSEKCEGTGELVCCPQDEDSTDNASEPPEEQPALNQPCQTPHGVNGICTILESCPPVSAIYNAENSTQEMLQFLQDSECANGSGYCCPIEQVVEQTTEATTTVAPLPEVCETVNGQNGTCISLVHCEPLMKIMQKPEFAEADVKYLNASFCGDAPNFPKVCCPPPVDDAILPRPPYCGRVSENENDLNAAVMANSDDYPWTALLLYKNRKGQTSFYCGGTLIHERFVLTAAHCLDVERRTYNLTAVRVGAWASAEIEACKEDQIPEEVGCAPPYIDVAVSKVIKHPQYDSVNNDLALLRLDLVVPATRYIAPLCLPYESHYMADIFNTPLLYTAGWGLNMLGQPAQFKMKTPFAVENFANCQKKYLDNAVELKSESHTCAVAKKLADNVFLDSGGALMSLTKIGKQQAYFLVAVDTLNYEEALQSGFPGVLRI</sequence>
<feature type="domain" description="Clip" evidence="12">
    <location>
        <begin position="144"/>
        <end position="199"/>
    </location>
</feature>
<keyword evidence="2" id="KW-0732">Signal</keyword>
<dbReference type="AlphaFoldDB" id="A0A811V887"/>
<evidence type="ECO:0000256" key="10">
    <source>
        <dbReference type="SAM" id="MobiDB-lite"/>
    </source>
</evidence>
<dbReference type="InterPro" id="IPR009003">
    <property type="entry name" value="Peptidase_S1_PA"/>
</dbReference>
<evidence type="ECO:0000313" key="14">
    <source>
        <dbReference type="Proteomes" id="UP000606786"/>
    </source>
</evidence>
<dbReference type="InterPro" id="IPR043504">
    <property type="entry name" value="Peptidase_S1_PA_chymotrypsin"/>
</dbReference>
<dbReference type="InterPro" id="IPR022700">
    <property type="entry name" value="CLIP"/>
</dbReference>
<evidence type="ECO:0000256" key="2">
    <source>
        <dbReference type="ARBA" id="ARBA00022729"/>
    </source>
</evidence>
<feature type="domain" description="Peptidase S1" evidence="11">
    <location>
        <begin position="435"/>
        <end position="688"/>
    </location>
</feature>
<dbReference type="PROSITE" id="PS51888">
    <property type="entry name" value="CLIP"/>
    <property type="match status" value="4"/>
</dbReference>
<dbReference type="SMART" id="SM00680">
    <property type="entry name" value="CLIP"/>
    <property type="match status" value="4"/>
</dbReference>
<keyword evidence="8" id="KW-0325">Glycoprotein</keyword>
<comment type="similarity">
    <text evidence="9">Belongs to the peptidase S1 family. CLIP subfamily.</text>
</comment>
<evidence type="ECO:0000256" key="5">
    <source>
        <dbReference type="ARBA" id="ARBA00022837"/>
    </source>
</evidence>
<dbReference type="GO" id="GO:0004252">
    <property type="term" value="F:serine-type endopeptidase activity"/>
    <property type="evidence" value="ECO:0007669"/>
    <property type="project" value="InterPro"/>
</dbReference>
<dbReference type="PROSITE" id="PS50240">
    <property type="entry name" value="TRYPSIN_DOM"/>
    <property type="match status" value="1"/>
</dbReference>
<dbReference type="Proteomes" id="UP000606786">
    <property type="component" value="Unassembled WGS sequence"/>
</dbReference>
<dbReference type="InterPro" id="IPR001314">
    <property type="entry name" value="Peptidase_S1A"/>
</dbReference>
<dbReference type="OrthoDB" id="7953569at2759"/>
<dbReference type="GO" id="GO:0006508">
    <property type="term" value="P:proteolysis"/>
    <property type="evidence" value="ECO:0007669"/>
    <property type="project" value="UniProtKB-KW"/>
</dbReference>
<evidence type="ECO:0000313" key="13">
    <source>
        <dbReference type="EMBL" id="CAD7006016.1"/>
    </source>
</evidence>
<dbReference type="SMART" id="SM00020">
    <property type="entry name" value="Tryp_SPc"/>
    <property type="match status" value="1"/>
</dbReference>
<feature type="domain" description="Clip" evidence="12">
    <location>
        <begin position="364"/>
        <end position="417"/>
    </location>
</feature>
<evidence type="ECO:0000259" key="12">
    <source>
        <dbReference type="PROSITE" id="PS51888"/>
    </source>
</evidence>
<dbReference type="Pfam" id="PF00089">
    <property type="entry name" value="Trypsin"/>
    <property type="match status" value="1"/>
</dbReference>
<keyword evidence="3" id="KW-0378">Hydrolase</keyword>
<dbReference type="EMBL" id="CAJHJT010000034">
    <property type="protein sequence ID" value="CAD7006016.1"/>
    <property type="molecule type" value="Genomic_DNA"/>
</dbReference>
<evidence type="ECO:0000256" key="9">
    <source>
        <dbReference type="ARBA" id="ARBA00024195"/>
    </source>
</evidence>
<keyword evidence="6" id="KW-0865">Zymogen</keyword>
<name>A0A811V887_CERCA</name>
<organism evidence="13 14">
    <name type="scientific">Ceratitis capitata</name>
    <name type="common">Mediterranean fruit fly</name>
    <name type="synonym">Tephritis capitata</name>
    <dbReference type="NCBI Taxonomy" id="7213"/>
    <lineage>
        <taxon>Eukaryota</taxon>
        <taxon>Metazoa</taxon>
        <taxon>Ecdysozoa</taxon>
        <taxon>Arthropoda</taxon>
        <taxon>Hexapoda</taxon>
        <taxon>Insecta</taxon>
        <taxon>Pterygota</taxon>
        <taxon>Neoptera</taxon>
        <taxon>Endopterygota</taxon>
        <taxon>Diptera</taxon>
        <taxon>Brachycera</taxon>
        <taxon>Muscomorpha</taxon>
        <taxon>Tephritoidea</taxon>
        <taxon>Tephritidae</taxon>
        <taxon>Ceratitis</taxon>
        <taxon>Ceratitis</taxon>
    </lineage>
</organism>
<dbReference type="InterPro" id="IPR038565">
    <property type="entry name" value="CLIP_sf"/>
</dbReference>
<dbReference type="InterPro" id="IPR051487">
    <property type="entry name" value="Ser/Thr_Proteases_Immune/Dev"/>
</dbReference>
<feature type="domain" description="Clip" evidence="12">
    <location>
        <begin position="292"/>
        <end position="342"/>
    </location>
</feature>
<dbReference type="FunFam" id="2.40.10.10:FF:000028">
    <property type="entry name" value="Serine protease easter"/>
    <property type="match status" value="1"/>
</dbReference>
<dbReference type="InterPro" id="IPR001254">
    <property type="entry name" value="Trypsin_dom"/>
</dbReference>
<evidence type="ECO:0000256" key="6">
    <source>
        <dbReference type="ARBA" id="ARBA00023145"/>
    </source>
</evidence>
<feature type="domain" description="Clip" evidence="12">
    <location>
        <begin position="218"/>
        <end position="269"/>
    </location>
</feature>
<dbReference type="InterPro" id="IPR018114">
    <property type="entry name" value="TRYPSIN_HIS"/>
</dbReference>
<keyword evidence="14" id="KW-1185">Reference proteome</keyword>
<keyword evidence="1" id="KW-0645">Protease</keyword>
<dbReference type="PROSITE" id="PS00134">
    <property type="entry name" value="TRYPSIN_HIS"/>
    <property type="match status" value="1"/>
</dbReference>
<evidence type="ECO:0000256" key="3">
    <source>
        <dbReference type="ARBA" id="ARBA00022801"/>
    </source>
</evidence>
<protein>
    <submittedName>
        <fullName evidence="13">(Mediterranean fruit fly) hypothetical protein</fullName>
    </submittedName>
</protein>
<dbReference type="Gene3D" id="3.30.1640.30">
    <property type="match status" value="4"/>
</dbReference>